<dbReference type="Pfam" id="PF13499">
    <property type="entry name" value="EF-hand_7"/>
    <property type="match status" value="1"/>
</dbReference>
<organism evidence="5 6">
    <name type="scientific">Cucurbita maxima</name>
    <name type="common">Pumpkin</name>
    <name type="synonym">Winter squash</name>
    <dbReference type="NCBI Taxonomy" id="3661"/>
    <lineage>
        <taxon>Eukaryota</taxon>
        <taxon>Viridiplantae</taxon>
        <taxon>Streptophyta</taxon>
        <taxon>Embryophyta</taxon>
        <taxon>Tracheophyta</taxon>
        <taxon>Spermatophyta</taxon>
        <taxon>Magnoliopsida</taxon>
        <taxon>eudicotyledons</taxon>
        <taxon>Gunneridae</taxon>
        <taxon>Pentapetalae</taxon>
        <taxon>rosids</taxon>
        <taxon>fabids</taxon>
        <taxon>Cucurbitales</taxon>
        <taxon>Cucurbitaceae</taxon>
        <taxon>Cucurbiteae</taxon>
        <taxon>Cucurbita</taxon>
    </lineage>
</organism>
<accession>A0A6J1JZ70</accession>
<dbReference type="OrthoDB" id="26525at2759"/>
<dbReference type="FunFam" id="1.10.238.10:FF:000178">
    <property type="entry name" value="Calmodulin-2 A"/>
    <property type="match status" value="1"/>
</dbReference>
<feature type="domain" description="EF-hand" evidence="4">
    <location>
        <begin position="103"/>
        <end position="138"/>
    </location>
</feature>
<dbReference type="AlphaFoldDB" id="A0A6J1JZ70"/>
<name>A0A6J1JZ70_CUCMA</name>
<dbReference type="CDD" id="cd00051">
    <property type="entry name" value="EFh"/>
    <property type="match status" value="1"/>
</dbReference>
<gene>
    <name evidence="6" type="primary">LOC111489598</name>
</gene>
<feature type="domain" description="EF-hand" evidence="4">
    <location>
        <begin position="141"/>
        <end position="175"/>
    </location>
</feature>
<dbReference type="GeneID" id="111489598"/>
<protein>
    <submittedName>
        <fullName evidence="6">Probable calcium-binding protein CML30</fullName>
    </submittedName>
</protein>
<keyword evidence="2" id="KW-0677">Repeat</keyword>
<keyword evidence="3" id="KW-0106">Calcium</keyword>
<proteinExistence type="predicted"/>
<dbReference type="KEGG" id="cmax:111489598"/>
<dbReference type="InterPro" id="IPR011992">
    <property type="entry name" value="EF-hand-dom_pair"/>
</dbReference>
<dbReference type="PANTHER" id="PTHR10891">
    <property type="entry name" value="EF-HAND CALCIUM-BINDING DOMAIN CONTAINING PROTEIN"/>
    <property type="match status" value="1"/>
</dbReference>
<evidence type="ECO:0000256" key="3">
    <source>
        <dbReference type="ARBA" id="ARBA00022837"/>
    </source>
</evidence>
<dbReference type="InterPro" id="IPR002048">
    <property type="entry name" value="EF_hand_dom"/>
</dbReference>
<evidence type="ECO:0000256" key="2">
    <source>
        <dbReference type="ARBA" id="ARBA00022737"/>
    </source>
</evidence>
<sequence length="175" mass="20075">MDGNTIPANPSFRFLIMIDCFRFQKLGSWLYAFASGKRKQWSLPASETAKSEQRKEGGERVSREEMKWVMEELGLSWGEETEESLPGFASMEEMCKIFDQTAASAAEVKEAFDVFDVNSDGFIDVEELQRVLCVLGFKEGEAIQNCRRMINKFDENNDGRIDFQEFVKLMESAVY</sequence>
<dbReference type="SMART" id="SM00054">
    <property type="entry name" value="EFh"/>
    <property type="match status" value="2"/>
</dbReference>
<dbReference type="GO" id="GO:0005509">
    <property type="term" value="F:calcium ion binding"/>
    <property type="evidence" value="ECO:0007669"/>
    <property type="project" value="InterPro"/>
</dbReference>
<dbReference type="InterPro" id="IPR039647">
    <property type="entry name" value="EF_hand_pair_protein_CML-like"/>
</dbReference>
<evidence type="ECO:0000313" key="6">
    <source>
        <dbReference type="RefSeq" id="XP_022993675.1"/>
    </source>
</evidence>
<dbReference type="GO" id="GO:0043226">
    <property type="term" value="C:organelle"/>
    <property type="evidence" value="ECO:0007669"/>
    <property type="project" value="UniProtKB-ARBA"/>
</dbReference>
<reference evidence="6" key="1">
    <citation type="submission" date="2025-08" db="UniProtKB">
        <authorList>
            <consortium name="RefSeq"/>
        </authorList>
    </citation>
    <scope>IDENTIFICATION</scope>
    <source>
        <tissue evidence="6">Young leaves</tissue>
    </source>
</reference>
<dbReference type="Proteomes" id="UP000504608">
    <property type="component" value="Unplaced"/>
</dbReference>
<evidence type="ECO:0000256" key="1">
    <source>
        <dbReference type="ARBA" id="ARBA00022723"/>
    </source>
</evidence>
<dbReference type="PROSITE" id="PS50222">
    <property type="entry name" value="EF_HAND_2"/>
    <property type="match status" value="2"/>
</dbReference>
<dbReference type="Gene3D" id="1.10.238.10">
    <property type="entry name" value="EF-hand"/>
    <property type="match status" value="1"/>
</dbReference>
<keyword evidence="5" id="KW-1185">Reference proteome</keyword>
<dbReference type="PROSITE" id="PS00018">
    <property type="entry name" value="EF_HAND_1"/>
    <property type="match status" value="2"/>
</dbReference>
<dbReference type="SUPFAM" id="SSF47473">
    <property type="entry name" value="EF-hand"/>
    <property type="match status" value="1"/>
</dbReference>
<evidence type="ECO:0000259" key="4">
    <source>
        <dbReference type="PROSITE" id="PS50222"/>
    </source>
</evidence>
<keyword evidence="1" id="KW-0479">Metal-binding</keyword>
<evidence type="ECO:0000313" key="5">
    <source>
        <dbReference type="Proteomes" id="UP000504608"/>
    </source>
</evidence>
<dbReference type="InterPro" id="IPR018247">
    <property type="entry name" value="EF_Hand_1_Ca_BS"/>
</dbReference>
<dbReference type="RefSeq" id="XP_022993675.1">
    <property type="nucleotide sequence ID" value="XM_023137907.1"/>
</dbReference>